<evidence type="ECO:0000313" key="1">
    <source>
        <dbReference type="EnsemblMetazoa" id="Aqu2.1.36717_001"/>
    </source>
</evidence>
<accession>A0A1X7VB12</accession>
<sequence>MARGHKFAKLKIRHFELLYTCSMARGHKFAKIKIRQSPKFSNSPKFSLSKFTRYTVNPQEFCSLKANTMRFMVILCIKN</sequence>
<dbReference type="InParanoid" id="A0A1X7VB12"/>
<proteinExistence type="predicted"/>
<protein>
    <submittedName>
        <fullName evidence="1">Uncharacterized protein</fullName>
    </submittedName>
</protein>
<dbReference type="EnsemblMetazoa" id="Aqu2.1.36717_001">
    <property type="protein sequence ID" value="Aqu2.1.36717_001"/>
    <property type="gene ID" value="Aqu2.1.36717"/>
</dbReference>
<reference evidence="1" key="1">
    <citation type="submission" date="2017-05" db="UniProtKB">
        <authorList>
            <consortium name="EnsemblMetazoa"/>
        </authorList>
    </citation>
    <scope>IDENTIFICATION</scope>
</reference>
<organism evidence="1">
    <name type="scientific">Amphimedon queenslandica</name>
    <name type="common">Sponge</name>
    <dbReference type="NCBI Taxonomy" id="400682"/>
    <lineage>
        <taxon>Eukaryota</taxon>
        <taxon>Metazoa</taxon>
        <taxon>Porifera</taxon>
        <taxon>Demospongiae</taxon>
        <taxon>Heteroscleromorpha</taxon>
        <taxon>Haplosclerida</taxon>
        <taxon>Niphatidae</taxon>
        <taxon>Amphimedon</taxon>
    </lineage>
</organism>
<name>A0A1X7VB12_AMPQE</name>
<dbReference type="AlphaFoldDB" id="A0A1X7VB12"/>